<reference evidence="6" key="1">
    <citation type="submission" date="2013-02" db="EMBL/GenBank/DDBJ databases">
        <authorList>
            <consortium name="The Broad Institute Genome Sequencing Platform"/>
            <person name="Cuomo C."/>
            <person name="Becnel J."/>
            <person name="Sanscrainte N."/>
            <person name="Walker B."/>
            <person name="Young S.K."/>
            <person name="Zeng Q."/>
            <person name="Gargeya S."/>
            <person name="Fitzgerald M."/>
            <person name="Haas B."/>
            <person name="Abouelleil A."/>
            <person name="Alvarado L."/>
            <person name="Arachchi H.M."/>
            <person name="Berlin A.M."/>
            <person name="Chapman S.B."/>
            <person name="Dewar J."/>
            <person name="Goldberg J."/>
            <person name="Griggs A."/>
            <person name="Gujja S."/>
            <person name="Hansen M."/>
            <person name="Howarth C."/>
            <person name="Imamovic A."/>
            <person name="Larimer J."/>
            <person name="McCowan C."/>
            <person name="Murphy C."/>
            <person name="Neiman D."/>
            <person name="Pearson M."/>
            <person name="Priest M."/>
            <person name="Roberts A."/>
            <person name="Saif S."/>
            <person name="Shea T."/>
            <person name="Sisk P."/>
            <person name="Sykes S."/>
            <person name="Wortman J."/>
            <person name="Nusbaum C."/>
            <person name="Birren B."/>
        </authorList>
    </citation>
    <scope>NUCLEOTIDE SEQUENCE [LARGE SCALE GENOMIC DNA]</scope>
    <source>
        <strain evidence="6">PRA339</strain>
    </source>
</reference>
<gene>
    <name evidence="5" type="ORF">H312_02095</name>
</gene>
<dbReference type="SMART" id="SM00386">
    <property type="entry name" value="HAT"/>
    <property type="match status" value="3"/>
</dbReference>
<dbReference type="InterPro" id="IPR045243">
    <property type="entry name" value="Rna14-like"/>
</dbReference>
<keyword evidence="3" id="KW-0539">Nucleus</keyword>
<evidence type="ECO:0000256" key="1">
    <source>
        <dbReference type="ARBA" id="ARBA00004123"/>
    </source>
</evidence>
<dbReference type="SUPFAM" id="SSF48452">
    <property type="entry name" value="TPR-like"/>
    <property type="match status" value="1"/>
</dbReference>
<dbReference type="EMBL" id="KK365178">
    <property type="protein sequence ID" value="KCZ80497.1"/>
    <property type="molecule type" value="Genomic_DNA"/>
</dbReference>
<organism evidence="5 6">
    <name type="scientific">Anncaliia algerae PRA339</name>
    <dbReference type="NCBI Taxonomy" id="1288291"/>
    <lineage>
        <taxon>Eukaryota</taxon>
        <taxon>Fungi</taxon>
        <taxon>Fungi incertae sedis</taxon>
        <taxon>Microsporidia</taxon>
        <taxon>Tubulinosematoidea</taxon>
        <taxon>Tubulinosematidae</taxon>
        <taxon>Anncaliia</taxon>
    </lineage>
</organism>
<sequence length="412" mass="49121">MIDFDDKYRKAESYFRHGDYKNLELYFAKTLTKTSNIKLWELYLNYIRTVNKDSLASAYAYTIQKIWFHYDIYQILIDYIAILEDVEKIREVYNVGLSNPIHNLGLFFKNYEQFEMSLNKITAKSIINEKLPSYQNTFKLYQRLVPYLTNEFDSIDKIIELETDERKQKIMEYFIEKYSYREDLYFNYAEYLLSKCDDEIDEENESIIAVKNSLSQGISVTNSVFLKCYYAFVFKDASILDLKNESALICYLNILSQKGEVELCQGIEENFTENDNKINALDYAAKLYYSLTYNKNKTLEIYKKGVPMINDKMIEFYLSLYDLQTSRKIFEKYEISRESKQKLAFMEFCMGNLENLRKCFKKEEFYNEFKNLVTTSEEFVFDKLPNLEKSSAFQKLSSVECINLLKKLKLNF</sequence>
<evidence type="ECO:0000313" key="5">
    <source>
        <dbReference type="EMBL" id="KCZ80497.1"/>
    </source>
</evidence>
<keyword evidence="2" id="KW-0677">Repeat</keyword>
<dbReference type="InterPro" id="IPR011990">
    <property type="entry name" value="TPR-like_helical_dom_sf"/>
</dbReference>
<dbReference type="Gene3D" id="1.25.40.10">
    <property type="entry name" value="Tetratricopeptide repeat domain"/>
    <property type="match status" value="1"/>
</dbReference>
<dbReference type="Proteomes" id="UP000030655">
    <property type="component" value="Unassembled WGS sequence"/>
</dbReference>
<accession>A0A059F065</accession>
<dbReference type="GO" id="GO:0005634">
    <property type="term" value="C:nucleus"/>
    <property type="evidence" value="ECO:0007669"/>
    <property type="project" value="UniProtKB-SubCell"/>
</dbReference>
<dbReference type="AlphaFoldDB" id="A0A059F065"/>
<protein>
    <recommendedName>
        <fullName evidence="4">Suppressor of forked domain-containing protein</fullName>
    </recommendedName>
</protein>
<dbReference type="HOGENOM" id="CLU_667245_0_0_1"/>
<evidence type="ECO:0000313" key="6">
    <source>
        <dbReference type="Proteomes" id="UP000030655"/>
    </source>
</evidence>
<dbReference type="PANTHER" id="PTHR19980">
    <property type="entry name" value="RNA CLEAVAGE STIMULATION FACTOR"/>
    <property type="match status" value="1"/>
</dbReference>
<comment type="subcellular location">
    <subcellularLocation>
        <location evidence="1">Nucleus</location>
    </subcellularLocation>
</comment>
<dbReference type="VEuPathDB" id="MicrosporidiaDB:H312_02095"/>
<dbReference type="STRING" id="1288291.A0A059F065"/>
<dbReference type="OrthoDB" id="26282at2759"/>
<evidence type="ECO:0000259" key="4">
    <source>
        <dbReference type="Pfam" id="PF05843"/>
    </source>
</evidence>
<reference evidence="5 6" key="2">
    <citation type="submission" date="2014-03" db="EMBL/GenBank/DDBJ databases">
        <title>The Genome Sequence of Anncaliia algerae insect isolate PRA339.</title>
        <authorList>
            <consortium name="The Broad Institute Genome Sequencing Platform"/>
            <consortium name="The Broad Institute Genome Sequencing Center for Infectious Disease"/>
            <person name="Cuomo C."/>
            <person name="Becnel J."/>
            <person name="Sanscrainte N."/>
            <person name="Walker B."/>
            <person name="Young S.K."/>
            <person name="Zeng Q."/>
            <person name="Gargeya S."/>
            <person name="Fitzgerald M."/>
            <person name="Haas B."/>
            <person name="Abouelleil A."/>
            <person name="Alvarado L."/>
            <person name="Arachchi H.M."/>
            <person name="Berlin A.M."/>
            <person name="Chapman S.B."/>
            <person name="Dewar J."/>
            <person name="Goldberg J."/>
            <person name="Griggs A."/>
            <person name="Gujja S."/>
            <person name="Hansen M."/>
            <person name="Howarth C."/>
            <person name="Imamovic A."/>
            <person name="Larimer J."/>
            <person name="McCowan C."/>
            <person name="Murphy C."/>
            <person name="Neiman D."/>
            <person name="Pearson M."/>
            <person name="Priest M."/>
            <person name="Roberts A."/>
            <person name="Saif S."/>
            <person name="Shea T."/>
            <person name="Sisk P."/>
            <person name="Sykes S."/>
            <person name="Wortman J."/>
            <person name="Nusbaum C."/>
            <person name="Birren B."/>
        </authorList>
    </citation>
    <scope>NUCLEOTIDE SEQUENCE [LARGE SCALE GENOMIC DNA]</scope>
    <source>
        <strain evidence="5 6">PRA339</strain>
    </source>
</reference>
<dbReference type="InterPro" id="IPR008847">
    <property type="entry name" value="Suf"/>
</dbReference>
<dbReference type="PANTHER" id="PTHR19980:SF0">
    <property type="entry name" value="CLEAVAGE STIMULATION FACTOR SUBUNIT 3"/>
    <property type="match status" value="1"/>
</dbReference>
<evidence type="ECO:0000256" key="3">
    <source>
        <dbReference type="ARBA" id="ARBA00023242"/>
    </source>
</evidence>
<dbReference type="Pfam" id="PF05843">
    <property type="entry name" value="Suf"/>
    <property type="match status" value="1"/>
</dbReference>
<proteinExistence type="predicted"/>
<name>A0A059F065_9MICR</name>
<dbReference type="InterPro" id="IPR003107">
    <property type="entry name" value="HAT"/>
</dbReference>
<dbReference type="GO" id="GO:0003729">
    <property type="term" value="F:mRNA binding"/>
    <property type="evidence" value="ECO:0007669"/>
    <property type="project" value="TreeGrafter"/>
</dbReference>
<evidence type="ECO:0000256" key="2">
    <source>
        <dbReference type="ARBA" id="ARBA00022737"/>
    </source>
</evidence>
<feature type="domain" description="Suppressor of forked" evidence="4">
    <location>
        <begin position="15"/>
        <end position="154"/>
    </location>
</feature>
<dbReference type="GO" id="GO:0031124">
    <property type="term" value="P:mRNA 3'-end processing"/>
    <property type="evidence" value="ECO:0007669"/>
    <property type="project" value="InterPro"/>
</dbReference>
<keyword evidence="6" id="KW-1185">Reference proteome</keyword>